<protein>
    <recommendedName>
        <fullName evidence="5">Peptidase inhibitor I78 family protein</fullName>
    </recommendedName>
</protein>
<dbReference type="RefSeq" id="WP_052760562.1">
    <property type="nucleotide sequence ID" value="NZ_UEYP01000036.1"/>
</dbReference>
<dbReference type="Pfam" id="PF11720">
    <property type="entry name" value="Inhibitor_I78"/>
    <property type="match status" value="1"/>
</dbReference>
<dbReference type="AlphaFoldDB" id="A0A376AG40"/>
<sequence>MPLKYPLPVLVAIGTLLALAACTQAPAPTATAETGICNPDAARRLVGRPRITDDEAKRLTGAGSVRQITPGQPVIQNYSNTRLTIETDPATGRITAASCG</sequence>
<dbReference type="PROSITE" id="PS51257">
    <property type="entry name" value="PROKAR_LIPOPROTEIN"/>
    <property type="match status" value="1"/>
</dbReference>
<dbReference type="InterPro" id="IPR021719">
    <property type="entry name" value="Prot_inh_I78"/>
</dbReference>
<dbReference type="Proteomes" id="UP000254764">
    <property type="component" value="Unassembled WGS sequence"/>
</dbReference>
<dbReference type="Gene3D" id="3.30.10.10">
    <property type="entry name" value="Trypsin Inhibitor V, subunit A"/>
    <property type="match status" value="1"/>
</dbReference>
<evidence type="ECO:0000313" key="4">
    <source>
        <dbReference type="Proteomes" id="UP000254764"/>
    </source>
</evidence>
<reference evidence="4" key="1">
    <citation type="submission" date="2018-07" db="EMBL/GenBank/DDBJ databases">
        <authorList>
            <person name="Peiro R."/>
            <person name="Begona"/>
            <person name="Cbmso G."/>
            <person name="Lopez M."/>
            <person name="Gonzalez S."/>
        </authorList>
    </citation>
    <scope>NUCLEOTIDE SEQUENCE [LARGE SCALE GENOMIC DNA]</scope>
</reference>
<accession>A0A376AG40</accession>
<keyword evidence="1" id="KW-0732">Signal</keyword>
<evidence type="ECO:0008006" key="5">
    <source>
        <dbReference type="Google" id="ProtNLM"/>
    </source>
</evidence>
<dbReference type="EMBL" id="LS974446">
    <property type="protein sequence ID" value="SUS16688.1"/>
    <property type="molecule type" value="Genomic_DNA"/>
</dbReference>
<dbReference type="OrthoDB" id="8724542at2"/>
<dbReference type="EMBL" id="UEYP01000036">
    <property type="protein sequence ID" value="SSC66801.1"/>
    <property type="molecule type" value="Genomic_DNA"/>
</dbReference>
<name>A0A376AG40_9HYPH</name>
<gene>
    <name evidence="2" type="ORF">RHIZ70_2509</name>
    <name evidence="3" type="ORF">RHIZ70P_180</name>
</gene>
<organism evidence="2 4">
    <name type="scientific">Ciceribacter selenitireducens ATCC BAA-1503</name>
    <dbReference type="NCBI Taxonomy" id="1336235"/>
    <lineage>
        <taxon>Bacteria</taxon>
        <taxon>Pseudomonadati</taxon>
        <taxon>Pseudomonadota</taxon>
        <taxon>Alphaproteobacteria</taxon>
        <taxon>Hyphomicrobiales</taxon>
        <taxon>Rhizobiaceae</taxon>
        <taxon>Ciceribacter</taxon>
    </lineage>
</organism>
<evidence type="ECO:0000313" key="3">
    <source>
        <dbReference type="EMBL" id="SUS16688.1"/>
    </source>
</evidence>
<keyword evidence="3" id="KW-0614">Plasmid</keyword>
<evidence type="ECO:0000313" key="2">
    <source>
        <dbReference type="EMBL" id="SSC66801.1"/>
    </source>
</evidence>
<reference evidence="2" key="2">
    <citation type="submission" date="2018-07" db="EMBL/GenBank/DDBJ databases">
        <authorList>
            <person name="Quirk P.G."/>
            <person name="Krulwich T.A."/>
        </authorList>
    </citation>
    <scope>NUCLEOTIDE SEQUENCE [LARGE SCALE GENOMIC DNA]</scope>
    <source>
        <strain evidence="2">T2.30D-1.1</strain>
        <strain evidence="3">T2.30D-1.1_plasmid</strain>
        <plasmid evidence="3">1</plasmid>
    </source>
</reference>
<feature type="signal peptide" evidence="1">
    <location>
        <begin position="1"/>
        <end position="20"/>
    </location>
</feature>
<evidence type="ECO:0000256" key="1">
    <source>
        <dbReference type="SAM" id="SignalP"/>
    </source>
</evidence>
<proteinExistence type="predicted"/>
<feature type="chain" id="PRO_5038230709" description="Peptidase inhibitor I78 family protein" evidence="1">
    <location>
        <begin position="21"/>
        <end position="100"/>
    </location>
</feature>
<keyword evidence="4" id="KW-1185">Reference proteome</keyword>
<geneLocation type="plasmid" evidence="3">
    <name>1</name>
</geneLocation>